<organism evidence="6 7">
    <name type="scientific">Thamnidium elegans</name>
    <dbReference type="NCBI Taxonomy" id="101142"/>
    <lineage>
        <taxon>Eukaryota</taxon>
        <taxon>Fungi</taxon>
        <taxon>Fungi incertae sedis</taxon>
        <taxon>Mucoromycota</taxon>
        <taxon>Mucoromycotina</taxon>
        <taxon>Mucoromycetes</taxon>
        <taxon>Mucorales</taxon>
        <taxon>Mucorineae</taxon>
        <taxon>Mucoraceae</taxon>
        <taxon>Thamnidium</taxon>
    </lineage>
</organism>
<dbReference type="GO" id="GO:0016020">
    <property type="term" value="C:membrane"/>
    <property type="evidence" value="ECO:0007669"/>
    <property type="project" value="TreeGrafter"/>
</dbReference>
<keyword evidence="2" id="KW-0378">Hydrolase</keyword>
<evidence type="ECO:0000256" key="3">
    <source>
        <dbReference type="SAM" id="MobiDB-lite"/>
    </source>
</evidence>
<accession>A0A8H7VNJ8</accession>
<dbReference type="InterPro" id="IPR050248">
    <property type="entry name" value="Polysacc_deacetylase_ArnD"/>
</dbReference>
<evidence type="ECO:0000256" key="1">
    <source>
        <dbReference type="ARBA" id="ARBA00022723"/>
    </source>
</evidence>
<dbReference type="SUPFAM" id="SSF88713">
    <property type="entry name" value="Glycoside hydrolase/deacetylase"/>
    <property type="match status" value="1"/>
</dbReference>
<gene>
    <name evidence="6" type="ORF">INT48_002932</name>
</gene>
<keyword evidence="4" id="KW-0732">Signal</keyword>
<name>A0A8H7VNJ8_9FUNG</name>
<dbReference type="GO" id="GO:0009272">
    <property type="term" value="P:fungal-type cell wall biogenesis"/>
    <property type="evidence" value="ECO:0007669"/>
    <property type="project" value="UniProtKB-ARBA"/>
</dbReference>
<reference evidence="6" key="1">
    <citation type="submission" date="2021-01" db="EMBL/GenBank/DDBJ databases">
        <title>Metabolic potential, ecology and presence of endohyphal bacteria is reflected in genomic diversity of Mucoromycotina.</title>
        <authorList>
            <person name="Muszewska A."/>
            <person name="Okrasinska A."/>
            <person name="Steczkiewicz K."/>
            <person name="Drgas O."/>
            <person name="Orlowska M."/>
            <person name="Perlinska-Lenart U."/>
            <person name="Aleksandrzak-Piekarczyk T."/>
            <person name="Szatraj K."/>
            <person name="Zielenkiewicz U."/>
            <person name="Pilsyk S."/>
            <person name="Malc E."/>
            <person name="Mieczkowski P."/>
            <person name="Kruszewska J.S."/>
            <person name="Biernat P."/>
            <person name="Pawlowska J."/>
        </authorList>
    </citation>
    <scope>NUCLEOTIDE SEQUENCE</scope>
    <source>
        <strain evidence="6">WA0000018081</strain>
    </source>
</reference>
<evidence type="ECO:0000259" key="5">
    <source>
        <dbReference type="PROSITE" id="PS51677"/>
    </source>
</evidence>
<keyword evidence="7" id="KW-1185">Reference proteome</keyword>
<dbReference type="OrthoDB" id="407355at2759"/>
<dbReference type="Pfam" id="PF01522">
    <property type="entry name" value="Polysacc_deac_1"/>
    <property type="match status" value="1"/>
</dbReference>
<dbReference type="GO" id="GO:0046872">
    <property type="term" value="F:metal ion binding"/>
    <property type="evidence" value="ECO:0007669"/>
    <property type="project" value="UniProtKB-KW"/>
</dbReference>
<comment type="caution">
    <text evidence="6">The sequence shown here is derived from an EMBL/GenBank/DDBJ whole genome shotgun (WGS) entry which is preliminary data.</text>
</comment>
<dbReference type="InterPro" id="IPR002509">
    <property type="entry name" value="NODB_dom"/>
</dbReference>
<dbReference type="GO" id="GO:0005975">
    <property type="term" value="P:carbohydrate metabolic process"/>
    <property type="evidence" value="ECO:0007669"/>
    <property type="project" value="InterPro"/>
</dbReference>
<evidence type="ECO:0000313" key="6">
    <source>
        <dbReference type="EMBL" id="KAG2229116.1"/>
    </source>
</evidence>
<feature type="domain" description="NodB homology" evidence="5">
    <location>
        <begin position="108"/>
        <end position="297"/>
    </location>
</feature>
<dbReference type="PANTHER" id="PTHR10587:SF133">
    <property type="entry name" value="CHITIN DEACETYLASE 1-RELATED"/>
    <property type="match status" value="1"/>
</dbReference>
<dbReference type="EMBL" id="JAEPRE010000308">
    <property type="protein sequence ID" value="KAG2229116.1"/>
    <property type="molecule type" value="Genomic_DNA"/>
</dbReference>
<dbReference type="Gene3D" id="3.20.20.370">
    <property type="entry name" value="Glycoside hydrolase/deacetylase"/>
    <property type="match status" value="1"/>
</dbReference>
<dbReference type="AlphaFoldDB" id="A0A8H7VNJ8"/>
<protein>
    <recommendedName>
        <fullName evidence="5">NodB homology domain-containing protein</fullName>
    </recommendedName>
</protein>
<evidence type="ECO:0000313" key="7">
    <source>
        <dbReference type="Proteomes" id="UP000613177"/>
    </source>
</evidence>
<evidence type="ECO:0000256" key="2">
    <source>
        <dbReference type="ARBA" id="ARBA00022801"/>
    </source>
</evidence>
<dbReference type="PANTHER" id="PTHR10587">
    <property type="entry name" value="GLYCOSYL TRANSFERASE-RELATED"/>
    <property type="match status" value="1"/>
</dbReference>
<feature type="signal peptide" evidence="4">
    <location>
        <begin position="1"/>
        <end position="18"/>
    </location>
</feature>
<sequence>MYQKLFILATIALSAVNAHPGSHAVANAAAAPATTFKFSETFPEAGIIPTAKPEWLELIKNVEIADAPVYKVGNGLGPQPEVPGQDPYCDWTFTGCLAKDDLYKCPKGQWALTYDDGPSEFSPKLYDYLDKVDVKVTFFMVGGQVVKFPDYTLRAFKAGHELAMHTWSHNYMTSLTNEQIVAELKWNELAIKEVTGFAPRYFRPPYGDIDDRVRNVAAALGFVPVIWNFDTNDWAHASEPKAYPQSWVKSNVTQWAKDAPSASEGGVSLQHDLYAATVDIAIDILPILDKAYDLVPVGVCNNVEMYKDGNSTTAQPSAPVSSSAPVASASVSPSVSAPSTSPSTTSIVNDNTVTPESGAGMAGVSSIGLGIAALAAVALL</sequence>
<feature type="chain" id="PRO_5034047760" description="NodB homology domain-containing protein" evidence="4">
    <location>
        <begin position="19"/>
        <end position="380"/>
    </location>
</feature>
<proteinExistence type="predicted"/>
<dbReference type="GO" id="GO:0004099">
    <property type="term" value="F:chitin deacetylase activity"/>
    <property type="evidence" value="ECO:0007669"/>
    <property type="project" value="TreeGrafter"/>
</dbReference>
<keyword evidence="1" id="KW-0479">Metal-binding</keyword>
<feature type="compositionally biased region" description="Low complexity" evidence="3">
    <location>
        <begin position="311"/>
        <end position="346"/>
    </location>
</feature>
<evidence type="ECO:0000256" key="4">
    <source>
        <dbReference type="SAM" id="SignalP"/>
    </source>
</evidence>
<dbReference type="Proteomes" id="UP000613177">
    <property type="component" value="Unassembled WGS sequence"/>
</dbReference>
<dbReference type="PROSITE" id="PS51677">
    <property type="entry name" value="NODB"/>
    <property type="match status" value="1"/>
</dbReference>
<feature type="region of interest" description="Disordered" evidence="3">
    <location>
        <begin position="310"/>
        <end position="352"/>
    </location>
</feature>
<dbReference type="InterPro" id="IPR011330">
    <property type="entry name" value="Glyco_hydro/deAcase_b/a-brl"/>
</dbReference>